<keyword evidence="3 5" id="KW-1133">Transmembrane helix</keyword>
<evidence type="ECO:0000256" key="4">
    <source>
        <dbReference type="ARBA" id="ARBA00023136"/>
    </source>
</evidence>
<dbReference type="GO" id="GO:0005886">
    <property type="term" value="C:plasma membrane"/>
    <property type="evidence" value="ECO:0007669"/>
    <property type="project" value="TreeGrafter"/>
</dbReference>
<dbReference type="AlphaFoldDB" id="A0A0B6ZZF1"/>
<dbReference type="Gene3D" id="1.10.1450.10">
    <property type="entry name" value="Tetraspanin"/>
    <property type="match status" value="1"/>
</dbReference>
<name>A0A0B6ZZF1_9EUPU</name>
<evidence type="ECO:0000256" key="5">
    <source>
        <dbReference type="SAM" id="Phobius"/>
    </source>
</evidence>
<feature type="non-terminal residue" evidence="6">
    <location>
        <position position="1"/>
    </location>
</feature>
<dbReference type="InterPro" id="IPR008952">
    <property type="entry name" value="Tetraspanin_EC2_sf"/>
</dbReference>
<reference evidence="6" key="1">
    <citation type="submission" date="2014-12" db="EMBL/GenBank/DDBJ databases">
        <title>Insight into the proteome of Arion vulgaris.</title>
        <authorList>
            <person name="Aradska J."/>
            <person name="Bulat T."/>
            <person name="Smidak R."/>
            <person name="Sarate P."/>
            <person name="Gangsoo J."/>
            <person name="Sialana F."/>
            <person name="Bilban M."/>
            <person name="Lubec G."/>
        </authorList>
    </citation>
    <scope>NUCLEOTIDE SEQUENCE</scope>
    <source>
        <tissue evidence="6">Skin</tissue>
    </source>
</reference>
<keyword evidence="2 5" id="KW-0812">Transmembrane</keyword>
<evidence type="ECO:0000256" key="3">
    <source>
        <dbReference type="ARBA" id="ARBA00022989"/>
    </source>
</evidence>
<evidence type="ECO:0000313" key="6">
    <source>
        <dbReference type="EMBL" id="CEK74009.1"/>
    </source>
</evidence>
<feature type="transmembrane region" description="Helical" evidence="5">
    <location>
        <begin position="281"/>
        <end position="306"/>
    </location>
</feature>
<keyword evidence="4 5" id="KW-0472">Membrane</keyword>
<proteinExistence type="predicted"/>
<gene>
    <name evidence="6" type="primary">ORF89288</name>
</gene>
<accession>A0A0B6ZZF1</accession>
<organism evidence="6">
    <name type="scientific">Arion vulgaris</name>
    <dbReference type="NCBI Taxonomy" id="1028688"/>
    <lineage>
        <taxon>Eukaryota</taxon>
        <taxon>Metazoa</taxon>
        <taxon>Spiralia</taxon>
        <taxon>Lophotrochozoa</taxon>
        <taxon>Mollusca</taxon>
        <taxon>Gastropoda</taxon>
        <taxon>Heterobranchia</taxon>
        <taxon>Euthyneura</taxon>
        <taxon>Panpulmonata</taxon>
        <taxon>Eupulmonata</taxon>
        <taxon>Stylommatophora</taxon>
        <taxon>Helicina</taxon>
        <taxon>Arionoidea</taxon>
        <taxon>Arionidae</taxon>
        <taxon>Arion</taxon>
    </lineage>
</organism>
<sequence>GSRKIIILTHNTNMALSEQQRRHRTAVGPGVLQDRITHTLRRRKKFESPDNSAVNPLVKYFLFVTNFLFMLVGIAFAATGIYILSQKNKSVNSFIEFVFDPACDLCLVGFIIFVIAFFGCGGALRESTIFLRIYHFTLTIFLLLEVVLVIFVFVFYFVDGAFAKIGLYPEDAFKDAVTKYRDDPDMQGFIDNIQEILSCCGTSNNNDGYLDWNLNRYFNCSDGNKSPDACSVPFSCCKITEGDNINYRCGAGTMRKNSANLSAINTEGCLKGLQNVITNNVWIVGGAVLGIIIPQAFFICCSKALLSQIYEQMSKW</sequence>
<dbReference type="PRINTS" id="PR00259">
    <property type="entry name" value="TMFOUR"/>
</dbReference>
<evidence type="ECO:0000256" key="2">
    <source>
        <dbReference type="ARBA" id="ARBA00022692"/>
    </source>
</evidence>
<dbReference type="PANTHER" id="PTHR19282:SF544">
    <property type="entry name" value="TETRASPANIN"/>
    <property type="match status" value="1"/>
</dbReference>
<protein>
    <submittedName>
        <fullName evidence="6">Uncharacterized protein</fullName>
    </submittedName>
</protein>
<feature type="transmembrane region" description="Helical" evidence="5">
    <location>
        <begin position="136"/>
        <end position="158"/>
    </location>
</feature>
<dbReference type="Pfam" id="PF00335">
    <property type="entry name" value="Tetraspanin"/>
    <property type="match status" value="1"/>
</dbReference>
<feature type="transmembrane region" description="Helical" evidence="5">
    <location>
        <begin position="60"/>
        <end position="84"/>
    </location>
</feature>
<comment type="subcellular location">
    <subcellularLocation>
        <location evidence="1">Membrane</location>
        <topology evidence="1">Multi-pass membrane protein</topology>
    </subcellularLocation>
</comment>
<evidence type="ECO:0000256" key="1">
    <source>
        <dbReference type="ARBA" id="ARBA00004141"/>
    </source>
</evidence>
<dbReference type="SUPFAM" id="SSF48652">
    <property type="entry name" value="Tetraspanin"/>
    <property type="match status" value="1"/>
</dbReference>
<dbReference type="EMBL" id="HACG01027144">
    <property type="protein sequence ID" value="CEK74009.1"/>
    <property type="molecule type" value="Transcribed_RNA"/>
</dbReference>
<dbReference type="InterPro" id="IPR018499">
    <property type="entry name" value="Tetraspanin/Peripherin"/>
</dbReference>
<feature type="transmembrane region" description="Helical" evidence="5">
    <location>
        <begin position="105"/>
        <end position="124"/>
    </location>
</feature>
<dbReference type="PANTHER" id="PTHR19282">
    <property type="entry name" value="TETRASPANIN"/>
    <property type="match status" value="1"/>
</dbReference>